<dbReference type="SUPFAM" id="SSF48179">
    <property type="entry name" value="6-phosphogluconate dehydrogenase C-terminal domain-like"/>
    <property type="match status" value="1"/>
</dbReference>
<gene>
    <name evidence="2" type="ORF">C3928_00230</name>
</gene>
<reference evidence="2 3" key="1">
    <citation type="submission" date="2018-02" db="EMBL/GenBank/DDBJ databases">
        <title>Draft genome sequences of four Legionella pneumophila clinical strains isolated in Ontario.</title>
        <authorList>
            <person name="Fortuna A."/>
            <person name="Ramnarine R."/>
            <person name="Li A."/>
            <person name="Frantz C."/>
            <person name="Mallo G."/>
        </authorList>
    </citation>
    <scope>NUCLEOTIDE SEQUENCE [LARGE SCALE GENOMIC DNA]</scope>
    <source>
        <strain evidence="2 3">LG61</strain>
    </source>
</reference>
<dbReference type="EMBL" id="PQWY01000001">
    <property type="protein sequence ID" value="PPK33951.1"/>
    <property type="molecule type" value="Genomic_DNA"/>
</dbReference>
<dbReference type="InterPro" id="IPR008927">
    <property type="entry name" value="6-PGluconate_DH-like_C_sf"/>
</dbReference>
<dbReference type="PANTHER" id="PTHR40459:SF1">
    <property type="entry name" value="CONSERVED HYPOTHETICAL ALANINE AND LEUCINE RICH PROTEIN"/>
    <property type="match status" value="1"/>
</dbReference>
<dbReference type="InterPro" id="IPR037108">
    <property type="entry name" value="TM1727-like_C_sf"/>
</dbReference>
<evidence type="ECO:0000313" key="2">
    <source>
        <dbReference type="EMBL" id="PPK33951.1"/>
    </source>
</evidence>
<dbReference type="InterPro" id="IPR018931">
    <property type="entry name" value="DUF2520"/>
</dbReference>
<dbReference type="SUPFAM" id="SSF51735">
    <property type="entry name" value="NAD(P)-binding Rossmann-fold domains"/>
    <property type="match status" value="1"/>
</dbReference>
<dbReference type="RefSeq" id="WP_027228270.1">
    <property type="nucleotide sequence ID" value="NZ_CP017601.1"/>
</dbReference>
<dbReference type="Pfam" id="PF10728">
    <property type="entry name" value="DUF2520"/>
    <property type="match status" value="1"/>
</dbReference>
<organism evidence="2 3">
    <name type="scientific">Legionella pneumophila</name>
    <dbReference type="NCBI Taxonomy" id="446"/>
    <lineage>
        <taxon>Bacteria</taxon>
        <taxon>Pseudomonadati</taxon>
        <taxon>Pseudomonadota</taxon>
        <taxon>Gammaproteobacteria</taxon>
        <taxon>Legionellales</taxon>
        <taxon>Legionellaceae</taxon>
        <taxon>Legionella</taxon>
    </lineage>
</organism>
<dbReference type="Gene3D" id="3.40.50.720">
    <property type="entry name" value="NAD(P)-binding Rossmann-like Domain"/>
    <property type="match status" value="1"/>
</dbReference>
<dbReference type="PANTHER" id="PTHR40459">
    <property type="entry name" value="CONSERVED HYPOTHETICAL ALANINE AND LEUCINE RICH PROTEIN"/>
    <property type="match status" value="1"/>
</dbReference>
<sequence length="284" mass="30774">MNFNIIGAGRLGKNLGIAMSVNQIASLSSICNSHLTSARVACNEIGFGNAVAKISELSEADITWITCRDDSISDVVSILDDVQMLKKGSLVIHCSGALNSSVLLPLKKQGCYIASLHPLKAFRSNSLDSNAFKQVHCVIEGDSEACRWLKPAFEKLGASIIAIEPEMKAIYHAAATIASNYLVTLASYTEELLLQAGIQQAQSRKMICDLMHSNIVNLSQADSIKSALTGPLARGDMQTISLHLEAIKNRDISSLYKTMALATLPLVDLSLDRKETLRKILEKE</sequence>
<dbReference type="InterPro" id="IPR019665">
    <property type="entry name" value="OxRdtase/DH_put_Rossmann_dom"/>
</dbReference>
<dbReference type="InterPro" id="IPR036291">
    <property type="entry name" value="NAD(P)-bd_dom_sf"/>
</dbReference>
<accession>A0A2S6F965</accession>
<evidence type="ECO:0000256" key="1">
    <source>
        <dbReference type="ARBA" id="ARBA00023002"/>
    </source>
</evidence>
<dbReference type="Pfam" id="PF10727">
    <property type="entry name" value="Rossmann-like"/>
    <property type="match status" value="1"/>
</dbReference>
<protein>
    <submittedName>
        <fullName evidence="2">DUF2520 domain-containing protein</fullName>
    </submittedName>
</protein>
<comment type="caution">
    <text evidence="2">The sequence shown here is derived from an EMBL/GenBank/DDBJ whole genome shotgun (WGS) entry which is preliminary data.</text>
</comment>
<dbReference type="AlphaFoldDB" id="A0A2S6F965"/>
<proteinExistence type="predicted"/>
<dbReference type="Gene3D" id="1.10.1040.20">
    <property type="entry name" value="ProC-like, C-terminal domain"/>
    <property type="match status" value="1"/>
</dbReference>
<evidence type="ECO:0000313" key="3">
    <source>
        <dbReference type="Proteomes" id="UP000239239"/>
    </source>
</evidence>
<keyword evidence="1" id="KW-0560">Oxidoreductase</keyword>
<dbReference type="Proteomes" id="UP000239239">
    <property type="component" value="Unassembled WGS sequence"/>
</dbReference>
<dbReference type="GO" id="GO:0016491">
    <property type="term" value="F:oxidoreductase activity"/>
    <property type="evidence" value="ECO:0007669"/>
    <property type="project" value="UniProtKB-KW"/>
</dbReference>
<dbReference type="OrthoDB" id="8650434at2"/>
<name>A0A2S6F965_LEGPN</name>